<comment type="caution">
    <text evidence="2">The sequence shown here is derived from an EMBL/GenBank/DDBJ whole genome shotgun (WGS) entry which is preliminary data.</text>
</comment>
<dbReference type="EMBL" id="JABANP010000674">
    <property type="protein sequence ID" value="KAF4679899.1"/>
    <property type="molecule type" value="Genomic_DNA"/>
</dbReference>
<feature type="compositionally biased region" description="Basic residues" evidence="1">
    <location>
        <begin position="79"/>
        <end position="105"/>
    </location>
</feature>
<proteinExistence type="predicted"/>
<gene>
    <name evidence="2" type="ORF">FOZ60_014372</name>
</gene>
<name>A0A7J6N7J8_PEROL</name>
<organism evidence="2 3">
    <name type="scientific">Perkinsus olseni</name>
    <name type="common">Perkinsus atlanticus</name>
    <dbReference type="NCBI Taxonomy" id="32597"/>
    <lineage>
        <taxon>Eukaryota</taxon>
        <taxon>Sar</taxon>
        <taxon>Alveolata</taxon>
        <taxon>Perkinsozoa</taxon>
        <taxon>Perkinsea</taxon>
        <taxon>Perkinsida</taxon>
        <taxon>Perkinsidae</taxon>
        <taxon>Perkinsus</taxon>
    </lineage>
</organism>
<feature type="region of interest" description="Disordered" evidence="1">
    <location>
        <begin position="25"/>
        <end position="116"/>
    </location>
</feature>
<reference evidence="2 3" key="1">
    <citation type="submission" date="2020-04" db="EMBL/GenBank/DDBJ databases">
        <title>Perkinsus olseni comparative genomics.</title>
        <authorList>
            <person name="Bogema D.R."/>
        </authorList>
    </citation>
    <scope>NUCLEOTIDE SEQUENCE [LARGE SCALE GENOMIC DNA]</scope>
    <source>
        <strain evidence="2">00978-12</strain>
    </source>
</reference>
<accession>A0A7J6N7J8</accession>
<dbReference type="AlphaFoldDB" id="A0A7J6N7J8"/>
<evidence type="ECO:0000256" key="1">
    <source>
        <dbReference type="SAM" id="MobiDB-lite"/>
    </source>
</evidence>
<sequence length="264" mass="28421">MGTPPLGLSVRRSGLEKARRIAEELGSQYSSWFDRNGKRCESTRRRKPPTHPSGVSQAAPPSANGSKDQGGRAYGKGGGTRRNKQAATRRQRPRRLPSSKPRTSRVSRGVPPSMREAQGHGLEEIIPVPEHAEASFISTQNWTGELPRFLSSTGSGGSIFDGFIDEDTNRVDTGLPLGPYSKPTRPLPTPRVLFPAIRPTSCLEKGTHGDVAGSGASQTTLRMEEDLHTPPRTSGVGLAEVGRRMDSELPGVEAIICDSPPLNI</sequence>
<evidence type="ECO:0000313" key="2">
    <source>
        <dbReference type="EMBL" id="KAF4679899.1"/>
    </source>
</evidence>
<dbReference type="Proteomes" id="UP000541610">
    <property type="component" value="Unassembled WGS sequence"/>
</dbReference>
<evidence type="ECO:0000313" key="3">
    <source>
        <dbReference type="Proteomes" id="UP000541610"/>
    </source>
</evidence>
<protein>
    <submittedName>
        <fullName evidence="2">Uncharacterized protein</fullName>
    </submittedName>
</protein>